<proteinExistence type="predicted"/>
<sequence length="47" mass="5369">MEVVEGQEEHTFEPNLWINSLSDQLGHAIYSPLFSTCNTLQAALFRM</sequence>
<comment type="caution">
    <text evidence="1">The sequence shown here is derived from an EMBL/GenBank/DDBJ whole genome shotgun (WGS) entry which is preliminary data.</text>
</comment>
<dbReference type="EMBL" id="LATX01001148">
    <property type="protein sequence ID" value="KTB43529.1"/>
    <property type="molecule type" value="Genomic_DNA"/>
</dbReference>
<organism evidence="1 2">
    <name type="scientific">Moniliophthora roreri</name>
    <name type="common">Frosty pod rot fungus</name>
    <name type="synonym">Monilia roreri</name>
    <dbReference type="NCBI Taxonomy" id="221103"/>
    <lineage>
        <taxon>Eukaryota</taxon>
        <taxon>Fungi</taxon>
        <taxon>Dikarya</taxon>
        <taxon>Basidiomycota</taxon>
        <taxon>Agaricomycotina</taxon>
        <taxon>Agaricomycetes</taxon>
        <taxon>Agaricomycetidae</taxon>
        <taxon>Agaricales</taxon>
        <taxon>Marasmiineae</taxon>
        <taxon>Marasmiaceae</taxon>
        <taxon>Moniliophthora</taxon>
    </lineage>
</organism>
<gene>
    <name evidence="1" type="ORF">WG66_3894</name>
</gene>
<dbReference type="Proteomes" id="UP000054988">
    <property type="component" value="Unassembled WGS sequence"/>
</dbReference>
<name>A0A0W0G4N4_MONRR</name>
<evidence type="ECO:0000313" key="1">
    <source>
        <dbReference type="EMBL" id="KTB43529.1"/>
    </source>
</evidence>
<reference evidence="1 2" key="1">
    <citation type="submission" date="2015-12" db="EMBL/GenBank/DDBJ databases">
        <title>Draft genome sequence of Moniliophthora roreri, the causal agent of frosty pod rot of cacao.</title>
        <authorList>
            <person name="Aime M.C."/>
            <person name="Diaz-Valderrama J.R."/>
            <person name="Kijpornyongpan T."/>
            <person name="Phillips-Mora W."/>
        </authorList>
    </citation>
    <scope>NUCLEOTIDE SEQUENCE [LARGE SCALE GENOMIC DNA]</scope>
    <source>
        <strain evidence="1 2">MCA 2952</strain>
    </source>
</reference>
<evidence type="ECO:0000313" key="2">
    <source>
        <dbReference type="Proteomes" id="UP000054988"/>
    </source>
</evidence>
<dbReference type="AlphaFoldDB" id="A0A0W0G4N4"/>
<accession>A0A0W0G4N4</accession>
<protein>
    <submittedName>
        <fullName evidence="1">Uncharacterized protein</fullName>
    </submittedName>
</protein>